<gene>
    <name evidence="1" type="ORF">GCM10023116_31190</name>
</gene>
<evidence type="ECO:0000313" key="1">
    <source>
        <dbReference type="EMBL" id="GAA4650836.1"/>
    </source>
</evidence>
<organism evidence="1 2">
    <name type="scientific">Kistimonas scapharcae</name>
    <dbReference type="NCBI Taxonomy" id="1036133"/>
    <lineage>
        <taxon>Bacteria</taxon>
        <taxon>Pseudomonadati</taxon>
        <taxon>Pseudomonadota</taxon>
        <taxon>Gammaproteobacteria</taxon>
        <taxon>Oceanospirillales</taxon>
        <taxon>Endozoicomonadaceae</taxon>
        <taxon>Kistimonas</taxon>
    </lineage>
</organism>
<dbReference type="Proteomes" id="UP001500604">
    <property type="component" value="Unassembled WGS sequence"/>
</dbReference>
<sequence>MSAVFTNINLSRIILHNVFPPDDEGRVEPVTSHELTLLGEKALGKLEERLTAVLGRGSKCIEMEIVNTTADGCFARACNILRTDNTDFIEQSAGFAEKHTDAHTSKGWPGGTLVVIDATVGPHAKHCLIIIKAERQEGFIERAQSDNVMMEYVENLLLTPQTKLYKVGVFVEKEQVGEAENEPNPARFSAYVFDSNITQKDERRAASYFYSNFLGLRVPQQAKHQTRNFFEATTRFIDQSELSTEEKVDLHNALYTYMKTDQSNVVEVGGFAASYLGDEHRDDYEAYMLGEGISENAIVKDTSLIAGKLRLRKLNFSSNVKVSAPADQFADLINVIEAGVESTTVRIQGRLLDQIS</sequence>
<dbReference type="Pfam" id="PF04245">
    <property type="entry name" value="NA37"/>
    <property type="match status" value="1"/>
</dbReference>
<name>A0ABP8V4W7_9GAMM</name>
<evidence type="ECO:0000313" key="2">
    <source>
        <dbReference type="Proteomes" id="UP001500604"/>
    </source>
</evidence>
<comment type="caution">
    <text evidence="1">The sequence shown here is derived from an EMBL/GenBank/DDBJ whole genome shotgun (WGS) entry which is preliminary data.</text>
</comment>
<protein>
    <submittedName>
        <fullName evidence="1">Nucleoid-associated protein</fullName>
    </submittedName>
</protein>
<reference evidence="2" key="1">
    <citation type="journal article" date="2019" name="Int. J. Syst. Evol. Microbiol.">
        <title>The Global Catalogue of Microorganisms (GCM) 10K type strain sequencing project: providing services to taxonomists for standard genome sequencing and annotation.</title>
        <authorList>
            <consortium name="The Broad Institute Genomics Platform"/>
            <consortium name="The Broad Institute Genome Sequencing Center for Infectious Disease"/>
            <person name="Wu L."/>
            <person name="Ma J."/>
        </authorList>
    </citation>
    <scope>NUCLEOTIDE SEQUENCE [LARGE SCALE GENOMIC DNA]</scope>
    <source>
        <strain evidence="2">JCM 17805</strain>
    </source>
</reference>
<dbReference type="InterPro" id="IPR007358">
    <property type="entry name" value="Nucleoid_associated_NdpA"/>
</dbReference>
<proteinExistence type="predicted"/>
<dbReference type="RefSeq" id="WP_345197089.1">
    <property type="nucleotide sequence ID" value="NZ_BAABFL010000422.1"/>
</dbReference>
<dbReference type="EMBL" id="BAABFL010000422">
    <property type="protein sequence ID" value="GAA4650836.1"/>
    <property type="molecule type" value="Genomic_DNA"/>
</dbReference>
<accession>A0ABP8V4W7</accession>
<keyword evidence="2" id="KW-1185">Reference proteome</keyword>